<sequence>MGAAVPSSPRRLFPIAPSLSFPRIPSSIDSLTRRRRKLWFCQLRISVVNLILYQVKFLPVGKVLSHRNTNFDALRNVLTSLLQPVKGVVIKRVSEERFCLQFNHRLDMQRALEGRLWVFDKNLLLLESVDDGKNPLDVCLDSCPFTVFVHDIPLSLQTKNIAEHIGNKLGRFIDTEHHKDGINWCAAWKLKLSLNVLKPLSRAMRLKSTRGEEILDFVYPGEALPFGQWMRSSNPTRFSNNIPGSLRQSSQSSNRPYFIIPGNSSVQERRNNQIRGVRIFGDLFGSPNGKVKFNKDLDEDQTYGKRSGETNVVVNPRIPDGTISSPPSQPTSTINPNQGEILATAEHTNHVSHIYPNDPTSQYLCLTTPNHPPQTHSPILPPHNNPPLFPQHSHS</sequence>
<evidence type="ECO:0000259" key="2">
    <source>
        <dbReference type="Pfam" id="PF14111"/>
    </source>
</evidence>
<feature type="compositionally biased region" description="Pro residues" evidence="1">
    <location>
        <begin position="379"/>
        <end position="389"/>
    </location>
</feature>
<feature type="domain" description="DUF4283" evidence="2">
    <location>
        <begin position="60"/>
        <end position="128"/>
    </location>
</feature>
<feature type="region of interest" description="Disordered" evidence="1">
    <location>
        <begin position="368"/>
        <end position="395"/>
    </location>
</feature>
<protein>
    <recommendedName>
        <fullName evidence="2">DUF4283 domain-containing protein</fullName>
    </recommendedName>
</protein>
<dbReference type="Pfam" id="PF14111">
    <property type="entry name" value="DUF4283"/>
    <property type="match status" value="1"/>
</dbReference>
<dbReference type="PANTHER" id="PTHR31286">
    <property type="entry name" value="GLYCINE-RICH CELL WALL STRUCTURAL PROTEIN 1.8-LIKE"/>
    <property type="match status" value="1"/>
</dbReference>
<feature type="compositionally biased region" description="Polar residues" evidence="1">
    <location>
        <begin position="368"/>
        <end position="377"/>
    </location>
</feature>
<accession>A0AAW2U2Z1</accession>
<dbReference type="InterPro" id="IPR025558">
    <property type="entry name" value="DUF4283"/>
</dbReference>
<evidence type="ECO:0000313" key="3">
    <source>
        <dbReference type="EMBL" id="KAL0410932.1"/>
    </source>
</evidence>
<evidence type="ECO:0000256" key="1">
    <source>
        <dbReference type="SAM" id="MobiDB-lite"/>
    </source>
</evidence>
<reference evidence="3" key="2">
    <citation type="journal article" date="2024" name="Plant">
        <title>Genomic evolution and insights into agronomic trait innovations of Sesamum species.</title>
        <authorList>
            <person name="Miao H."/>
            <person name="Wang L."/>
            <person name="Qu L."/>
            <person name="Liu H."/>
            <person name="Sun Y."/>
            <person name="Le M."/>
            <person name="Wang Q."/>
            <person name="Wei S."/>
            <person name="Zheng Y."/>
            <person name="Lin W."/>
            <person name="Duan Y."/>
            <person name="Cao H."/>
            <person name="Xiong S."/>
            <person name="Wang X."/>
            <person name="Wei L."/>
            <person name="Li C."/>
            <person name="Ma Q."/>
            <person name="Ju M."/>
            <person name="Zhao R."/>
            <person name="Li G."/>
            <person name="Mu C."/>
            <person name="Tian Q."/>
            <person name="Mei H."/>
            <person name="Zhang T."/>
            <person name="Gao T."/>
            <person name="Zhang H."/>
        </authorList>
    </citation>
    <scope>NUCLEOTIDE SEQUENCE</scope>
    <source>
        <strain evidence="3">KEN1</strain>
    </source>
</reference>
<dbReference type="InterPro" id="IPR040256">
    <property type="entry name" value="At4g02000-like"/>
</dbReference>
<organism evidence="3">
    <name type="scientific">Sesamum latifolium</name>
    <dbReference type="NCBI Taxonomy" id="2727402"/>
    <lineage>
        <taxon>Eukaryota</taxon>
        <taxon>Viridiplantae</taxon>
        <taxon>Streptophyta</taxon>
        <taxon>Embryophyta</taxon>
        <taxon>Tracheophyta</taxon>
        <taxon>Spermatophyta</taxon>
        <taxon>Magnoliopsida</taxon>
        <taxon>eudicotyledons</taxon>
        <taxon>Gunneridae</taxon>
        <taxon>Pentapetalae</taxon>
        <taxon>asterids</taxon>
        <taxon>lamiids</taxon>
        <taxon>Lamiales</taxon>
        <taxon>Pedaliaceae</taxon>
        <taxon>Sesamum</taxon>
    </lineage>
</organism>
<dbReference type="AlphaFoldDB" id="A0AAW2U2Z1"/>
<feature type="region of interest" description="Disordered" evidence="1">
    <location>
        <begin position="314"/>
        <end position="334"/>
    </location>
</feature>
<comment type="caution">
    <text evidence="3">The sequence shown here is derived from an EMBL/GenBank/DDBJ whole genome shotgun (WGS) entry which is preliminary data.</text>
</comment>
<feature type="compositionally biased region" description="Low complexity" evidence="1">
    <location>
        <begin position="322"/>
        <end position="334"/>
    </location>
</feature>
<gene>
    <name evidence="3" type="ORF">Slati_3682900</name>
</gene>
<reference evidence="3" key="1">
    <citation type="submission" date="2020-06" db="EMBL/GenBank/DDBJ databases">
        <authorList>
            <person name="Li T."/>
            <person name="Hu X."/>
            <person name="Zhang T."/>
            <person name="Song X."/>
            <person name="Zhang H."/>
            <person name="Dai N."/>
            <person name="Sheng W."/>
            <person name="Hou X."/>
            <person name="Wei L."/>
        </authorList>
    </citation>
    <scope>NUCLEOTIDE SEQUENCE</scope>
    <source>
        <strain evidence="3">KEN1</strain>
        <tissue evidence="3">Leaf</tissue>
    </source>
</reference>
<dbReference type="EMBL" id="JACGWN010000013">
    <property type="protein sequence ID" value="KAL0410932.1"/>
    <property type="molecule type" value="Genomic_DNA"/>
</dbReference>
<dbReference type="PANTHER" id="PTHR31286:SF153">
    <property type="entry name" value="DUF4283 DOMAIN PROTEIN"/>
    <property type="match status" value="1"/>
</dbReference>
<name>A0AAW2U2Z1_9LAMI</name>
<proteinExistence type="predicted"/>